<dbReference type="Gene3D" id="1.10.3720.10">
    <property type="entry name" value="MetI-like"/>
    <property type="match status" value="1"/>
</dbReference>
<feature type="transmembrane region" description="Helical" evidence="7">
    <location>
        <begin position="266"/>
        <end position="287"/>
    </location>
</feature>
<keyword evidence="2 7" id="KW-0813">Transport</keyword>
<evidence type="ECO:0000256" key="6">
    <source>
        <dbReference type="ARBA" id="ARBA00023136"/>
    </source>
</evidence>
<protein>
    <submittedName>
        <fullName evidence="9">N,N'-diacetylchitobiose transport system permease protein</fullName>
    </submittedName>
</protein>
<keyword evidence="3" id="KW-1003">Cell membrane</keyword>
<feature type="transmembrane region" description="Helical" evidence="7">
    <location>
        <begin position="165"/>
        <end position="187"/>
    </location>
</feature>
<dbReference type="Proteomes" id="UP000598217">
    <property type="component" value="Unassembled WGS sequence"/>
</dbReference>
<evidence type="ECO:0000256" key="5">
    <source>
        <dbReference type="ARBA" id="ARBA00022989"/>
    </source>
</evidence>
<evidence type="ECO:0000256" key="3">
    <source>
        <dbReference type="ARBA" id="ARBA00022475"/>
    </source>
</evidence>
<dbReference type="SUPFAM" id="SSF161098">
    <property type="entry name" value="MetI-like"/>
    <property type="match status" value="1"/>
</dbReference>
<comment type="similarity">
    <text evidence="7">Belongs to the binding-protein-dependent transport system permease family.</text>
</comment>
<comment type="caution">
    <text evidence="9">The sequence shown here is derived from an EMBL/GenBank/DDBJ whole genome shotgun (WGS) entry which is preliminary data.</text>
</comment>
<name>A0ABR9HDI4_9ACTN</name>
<keyword evidence="10" id="KW-1185">Reference proteome</keyword>
<evidence type="ECO:0000313" key="9">
    <source>
        <dbReference type="EMBL" id="MBE1457092.1"/>
    </source>
</evidence>
<feature type="domain" description="ABC transmembrane type-1" evidence="8">
    <location>
        <begin position="96"/>
        <end position="287"/>
    </location>
</feature>
<dbReference type="RefSeq" id="WP_191273012.1">
    <property type="nucleotide sequence ID" value="NZ_BMXJ01000006.1"/>
</dbReference>
<dbReference type="PROSITE" id="PS50928">
    <property type="entry name" value="ABC_TM1"/>
    <property type="match status" value="1"/>
</dbReference>
<dbReference type="PANTHER" id="PTHR32243:SF18">
    <property type="entry name" value="INNER MEMBRANE ABC TRANSPORTER PERMEASE PROTEIN YCJP"/>
    <property type="match status" value="1"/>
</dbReference>
<organism evidence="9 10">
    <name type="scientific">Nocardiopsis terrae</name>
    <dbReference type="NCBI Taxonomy" id="372655"/>
    <lineage>
        <taxon>Bacteria</taxon>
        <taxon>Bacillati</taxon>
        <taxon>Actinomycetota</taxon>
        <taxon>Actinomycetes</taxon>
        <taxon>Streptosporangiales</taxon>
        <taxon>Nocardiopsidaceae</taxon>
        <taxon>Nocardiopsis</taxon>
    </lineage>
</organism>
<feature type="transmembrane region" description="Helical" evidence="7">
    <location>
        <begin position="208"/>
        <end position="233"/>
    </location>
</feature>
<dbReference type="Pfam" id="PF00528">
    <property type="entry name" value="BPD_transp_1"/>
    <property type="match status" value="1"/>
</dbReference>
<evidence type="ECO:0000313" key="10">
    <source>
        <dbReference type="Proteomes" id="UP000598217"/>
    </source>
</evidence>
<gene>
    <name evidence="9" type="ORF">H4W79_001306</name>
</gene>
<keyword evidence="4 7" id="KW-0812">Transmembrane</keyword>
<accession>A0ABR9HDI4</accession>
<dbReference type="InterPro" id="IPR035906">
    <property type="entry name" value="MetI-like_sf"/>
</dbReference>
<feature type="transmembrane region" description="Helical" evidence="7">
    <location>
        <begin position="131"/>
        <end position="153"/>
    </location>
</feature>
<feature type="transmembrane region" description="Helical" evidence="7">
    <location>
        <begin position="100"/>
        <end position="124"/>
    </location>
</feature>
<evidence type="ECO:0000259" key="8">
    <source>
        <dbReference type="PROSITE" id="PS50928"/>
    </source>
</evidence>
<dbReference type="InterPro" id="IPR050901">
    <property type="entry name" value="BP-dep_ABC_trans_perm"/>
</dbReference>
<proteinExistence type="inferred from homology"/>
<evidence type="ECO:0000256" key="2">
    <source>
        <dbReference type="ARBA" id="ARBA00022448"/>
    </source>
</evidence>
<keyword evidence="6 7" id="KW-0472">Membrane</keyword>
<reference evidence="9 10" key="1">
    <citation type="submission" date="2020-10" db="EMBL/GenBank/DDBJ databases">
        <title>Sequencing the genomes of 1000 actinobacteria strains.</title>
        <authorList>
            <person name="Klenk H.-P."/>
        </authorList>
    </citation>
    <scope>NUCLEOTIDE SEQUENCE [LARGE SCALE GENOMIC DNA]</scope>
    <source>
        <strain evidence="9 10">DSM 45157</strain>
    </source>
</reference>
<evidence type="ECO:0000256" key="1">
    <source>
        <dbReference type="ARBA" id="ARBA00004651"/>
    </source>
</evidence>
<feature type="transmembrane region" description="Helical" evidence="7">
    <location>
        <begin position="36"/>
        <end position="58"/>
    </location>
</feature>
<comment type="subcellular location">
    <subcellularLocation>
        <location evidence="1 7">Cell membrane</location>
        <topology evidence="1 7">Multi-pass membrane protein</topology>
    </subcellularLocation>
</comment>
<keyword evidence="5 7" id="KW-1133">Transmembrane helix</keyword>
<dbReference type="EMBL" id="JADBDY010000001">
    <property type="protein sequence ID" value="MBE1457092.1"/>
    <property type="molecule type" value="Genomic_DNA"/>
</dbReference>
<evidence type="ECO:0000256" key="7">
    <source>
        <dbReference type="RuleBase" id="RU363032"/>
    </source>
</evidence>
<dbReference type="InterPro" id="IPR000515">
    <property type="entry name" value="MetI-like"/>
</dbReference>
<sequence length="302" mass="33011">MDTHTAERAPGLTGAEWRTQLRASRRRGGRLRAGRLLGRAAGVGAILLFTLFPVYFMLVSAFSSSTTSGGGALLPTSPTLDNFVYVMTEGNFGLYLRNSLTVAGITVAFACVLSMLAAVAVARFRFRFRTAVLVMILVVQMVPLEALVIPLFIQVRDLQLLNTVLGLSIVYVALSLPLAIWMMRGFVAAVPREVEEAAYIDGASWPQMFWRVLFPLVAPGLVATAIFSFIVAWNEFVLALTFMTQSENYTVAVGLRQFFGQYANDWGHVMAASTIITIPVMVFFVLVQRWLVAGLSQGAVKG</sequence>
<dbReference type="CDD" id="cd06261">
    <property type="entry name" value="TM_PBP2"/>
    <property type="match status" value="1"/>
</dbReference>
<dbReference type="PANTHER" id="PTHR32243">
    <property type="entry name" value="MALTOSE TRANSPORT SYSTEM PERMEASE-RELATED"/>
    <property type="match status" value="1"/>
</dbReference>
<evidence type="ECO:0000256" key="4">
    <source>
        <dbReference type="ARBA" id="ARBA00022692"/>
    </source>
</evidence>